<keyword evidence="8 14" id="KW-0812">Transmembrane</keyword>
<evidence type="ECO:0000256" key="14">
    <source>
        <dbReference type="RuleBase" id="RU003385"/>
    </source>
</evidence>
<comment type="function">
    <text evidence="1 14">Component of the ubiquinol-cytochrome c reductase complex (complex III or cytochrome b-c1 complex), which is a respiratory chain that generates an electrochemical potential coupled to ATP synthesis.</text>
</comment>
<evidence type="ECO:0000256" key="7">
    <source>
        <dbReference type="ARBA" id="ARBA00022660"/>
    </source>
</evidence>
<feature type="transmembrane region" description="Helical" evidence="15">
    <location>
        <begin position="51"/>
        <end position="78"/>
    </location>
</feature>
<evidence type="ECO:0000256" key="2">
    <source>
        <dbReference type="ARBA" id="ARBA00004141"/>
    </source>
</evidence>
<keyword evidence="19" id="KW-1185">Reference proteome</keyword>
<sequence>MSQTSKPCPDQDKQKKINKKTISQWIEERLPVFSMIQREYIRFPIPRNLNIWWTFGAVLTVVLVLMLATGIFLAMSYTPSAEGAFASIEMIERRVPSGWLLRSLHMAGSNLFLAFLYLHIFRGLYYGSYKNPRELVWFSGLFLMLMVMMTAFAGYILPWGQMSYWAANVVIQAISSIPWIGEGLAHWLMGGSSPNDLTLHRYFVLHFVMAFLIIGVVFIHVVCLHFVKSNNPKGIEPKTKEETLPFYPYYVAKDAVVIVVSLLLLILLAFLFPDLLTNSENYTPANPLETPANIAPEWYFLPFYGILQLIPFKFLGLVLSAGSLLILFAVPWLDRSSIKSATYRPLYRLSLFILLIAFVILGIVGKYHTHGGLIWLGRLALLYYYLHFLMILPFSHRFELKRILPVSLLDDDKGIKS</sequence>
<dbReference type="InterPro" id="IPR016174">
    <property type="entry name" value="Di-haem_cyt_TM"/>
</dbReference>
<proteinExistence type="inferred from homology"/>
<dbReference type="InterPro" id="IPR027387">
    <property type="entry name" value="Cytb/b6-like_sf"/>
</dbReference>
<dbReference type="SUPFAM" id="SSF81342">
    <property type="entry name" value="Transmembrane di-heme cytochromes"/>
    <property type="match status" value="1"/>
</dbReference>
<dbReference type="Proteomes" id="UP001154272">
    <property type="component" value="Unassembled WGS sequence"/>
</dbReference>
<dbReference type="InterPro" id="IPR005798">
    <property type="entry name" value="Cyt_b/b6_C"/>
</dbReference>
<evidence type="ECO:0000259" key="17">
    <source>
        <dbReference type="PROSITE" id="PS51003"/>
    </source>
</evidence>
<feature type="transmembrane region" description="Helical" evidence="15">
    <location>
        <begin position="99"/>
        <end position="120"/>
    </location>
</feature>
<evidence type="ECO:0000256" key="13">
    <source>
        <dbReference type="ARBA" id="ARBA00023136"/>
    </source>
</evidence>
<evidence type="ECO:0000256" key="6">
    <source>
        <dbReference type="ARBA" id="ARBA00022617"/>
    </source>
</evidence>
<evidence type="ECO:0000256" key="1">
    <source>
        <dbReference type="ARBA" id="ARBA00002444"/>
    </source>
</evidence>
<keyword evidence="13 15" id="KW-0472">Membrane</keyword>
<feature type="transmembrane region" description="Helical" evidence="15">
    <location>
        <begin position="310"/>
        <end position="333"/>
    </location>
</feature>
<evidence type="ECO:0000256" key="12">
    <source>
        <dbReference type="ARBA" id="ARBA00023004"/>
    </source>
</evidence>
<dbReference type="InterPro" id="IPR036150">
    <property type="entry name" value="Cyt_b/b6_C_sf"/>
</dbReference>
<dbReference type="PANTHER" id="PTHR19271:SF16">
    <property type="entry name" value="CYTOCHROME B"/>
    <property type="match status" value="1"/>
</dbReference>
<evidence type="ECO:0000256" key="9">
    <source>
        <dbReference type="ARBA" id="ARBA00022723"/>
    </source>
</evidence>
<keyword evidence="12" id="KW-0408">Iron</keyword>
<dbReference type="PROSITE" id="PS51003">
    <property type="entry name" value="CYTB_CTER"/>
    <property type="match status" value="1"/>
</dbReference>
<comment type="similarity">
    <text evidence="14">Belongs to the cytochrome b family.</text>
</comment>
<dbReference type="InterPro" id="IPR048259">
    <property type="entry name" value="Cytochrome_b_N_euk/bac"/>
</dbReference>
<evidence type="ECO:0000313" key="19">
    <source>
        <dbReference type="Proteomes" id="UP001154272"/>
    </source>
</evidence>
<comment type="cofactor">
    <cofactor evidence="14">
        <name>heme b</name>
        <dbReference type="ChEBI" id="CHEBI:60344"/>
    </cofactor>
    <text evidence="14">Binds 2 heme groups non-covalently.</text>
</comment>
<feature type="transmembrane region" description="Helical" evidence="15">
    <location>
        <begin position="164"/>
        <end position="181"/>
    </location>
</feature>
<feature type="transmembrane region" description="Helical" evidence="15">
    <location>
        <begin position="345"/>
        <end position="367"/>
    </location>
</feature>
<keyword evidence="9" id="KW-0479">Metal-binding</keyword>
<accession>A0ABM9HJM0</accession>
<keyword evidence="5 14" id="KW-0813">Transport</keyword>
<dbReference type="Gene3D" id="1.20.810.10">
    <property type="entry name" value="Cytochrome Bc1 Complex, Chain C"/>
    <property type="match status" value="1"/>
</dbReference>
<feature type="transmembrane region" description="Helical" evidence="15">
    <location>
        <begin position="373"/>
        <end position="394"/>
    </location>
</feature>
<dbReference type="InterPro" id="IPR030689">
    <property type="entry name" value="Cytochrome_b"/>
</dbReference>
<feature type="domain" description="Cytochrome b/b6 C-terminal region profile" evidence="17">
    <location>
        <begin position="236"/>
        <end position="406"/>
    </location>
</feature>
<dbReference type="PIRSF" id="PIRSF038885">
    <property type="entry name" value="COB"/>
    <property type="match status" value="1"/>
</dbReference>
<feature type="domain" description="Cytochrome b/b6 N-terminal region profile" evidence="16">
    <location>
        <begin position="22"/>
        <end position="233"/>
    </location>
</feature>
<feature type="transmembrane region" description="Helical" evidence="15">
    <location>
        <begin position="201"/>
        <end position="227"/>
    </location>
</feature>
<dbReference type="EMBL" id="CAMXCH010000001">
    <property type="protein sequence ID" value="CAI3928239.1"/>
    <property type="molecule type" value="Genomic_DNA"/>
</dbReference>
<evidence type="ECO:0000256" key="10">
    <source>
        <dbReference type="ARBA" id="ARBA00022982"/>
    </source>
</evidence>
<evidence type="ECO:0000256" key="4">
    <source>
        <dbReference type="ARBA" id="ARBA00013531"/>
    </source>
</evidence>
<organism evidence="18 19">
    <name type="scientific">Commensalibacter papalotli</name>
    <name type="common">ex Botero et al. 2024</name>
    <dbReference type="NCBI Taxonomy" id="2972766"/>
    <lineage>
        <taxon>Bacteria</taxon>
        <taxon>Pseudomonadati</taxon>
        <taxon>Pseudomonadota</taxon>
        <taxon>Alphaproteobacteria</taxon>
        <taxon>Acetobacterales</taxon>
        <taxon>Acetobacteraceae</taxon>
    </lineage>
</organism>
<comment type="subunit">
    <text evidence="3 14">The main subunits of complex b-c1 are: cytochrome b, cytochrome c1 and the Rieske protein.</text>
</comment>
<evidence type="ECO:0000259" key="16">
    <source>
        <dbReference type="PROSITE" id="PS51002"/>
    </source>
</evidence>
<dbReference type="SUPFAM" id="SSF81648">
    <property type="entry name" value="a domain/subunit of cytochrome bc1 complex (Ubiquinol-cytochrome c reductase)"/>
    <property type="match status" value="1"/>
</dbReference>
<feature type="transmembrane region" description="Helical" evidence="15">
    <location>
        <begin position="135"/>
        <end position="157"/>
    </location>
</feature>
<keyword evidence="11 15" id="KW-1133">Transmembrane helix</keyword>
<keyword evidence="10 14" id="KW-0249">Electron transport</keyword>
<comment type="caution">
    <text evidence="18">The sequence shown here is derived from an EMBL/GenBank/DDBJ whole genome shotgun (WGS) entry which is preliminary data.</text>
</comment>
<comment type="subcellular location">
    <subcellularLocation>
        <location evidence="2">Membrane</location>
        <topology evidence="2">Multi-pass membrane protein</topology>
    </subcellularLocation>
</comment>
<dbReference type="RefSeq" id="WP_282023210.1">
    <property type="nucleotide sequence ID" value="NZ_CAMXCH010000001.1"/>
</dbReference>
<keyword evidence="6 14" id="KW-0349">Heme</keyword>
<evidence type="ECO:0000256" key="3">
    <source>
        <dbReference type="ARBA" id="ARBA00011649"/>
    </source>
</evidence>
<evidence type="ECO:0000313" key="18">
    <source>
        <dbReference type="EMBL" id="CAI3928239.1"/>
    </source>
</evidence>
<reference evidence="18" key="1">
    <citation type="submission" date="2022-10" db="EMBL/GenBank/DDBJ databases">
        <authorList>
            <person name="Botero Cardona J."/>
        </authorList>
    </citation>
    <scope>NUCLEOTIDE SEQUENCE</scope>
    <source>
        <strain evidence="18">R-83534</strain>
    </source>
</reference>
<evidence type="ECO:0000256" key="11">
    <source>
        <dbReference type="ARBA" id="ARBA00022989"/>
    </source>
</evidence>
<dbReference type="PANTHER" id="PTHR19271">
    <property type="entry name" value="CYTOCHROME B"/>
    <property type="match status" value="1"/>
</dbReference>
<evidence type="ECO:0000256" key="15">
    <source>
        <dbReference type="SAM" id="Phobius"/>
    </source>
</evidence>
<name>A0ABM9HJM0_9PROT</name>
<dbReference type="Pfam" id="PF00032">
    <property type="entry name" value="Cytochrom_B_C"/>
    <property type="match status" value="1"/>
</dbReference>
<keyword evidence="7 14" id="KW-0679">Respiratory chain</keyword>
<protein>
    <recommendedName>
        <fullName evidence="4 14">Cytochrome b</fullName>
    </recommendedName>
</protein>
<evidence type="ECO:0000256" key="5">
    <source>
        <dbReference type="ARBA" id="ARBA00022448"/>
    </source>
</evidence>
<feature type="transmembrane region" description="Helical" evidence="15">
    <location>
        <begin position="247"/>
        <end position="272"/>
    </location>
</feature>
<gene>
    <name evidence="18" type="ORF">R83534S58_LOCUS366</name>
</gene>
<dbReference type="PROSITE" id="PS51002">
    <property type="entry name" value="CYTB_NTER"/>
    <property type="match status" value="1"/>
</dbReference>
<dbReference type="InterPro" id="IPR005797">
    <property type="entry name" value="Cyt_b/b6_N"/>
</dbReference>
<dbReference type="CDD" id="cd00284">
    <property type="entry name" value="Cytochrome_b_N"/>
    <property type="match status" value="1"/>
</dbReference>
<evidence type="ECO:0000256" key="8">
    <source>
        <dbReference type="ARBA" id="ARBA00022692"/>
    </source>
</evidence>
<dbReference type="Pfam" id="PF00033">
    <property type="entry name" value="Cytochrome_B"/>
    <property type="match status" value="1"/>
</dbReference>